<evidence type="ECO:0000313" key="2">
    <source>
        <dbReference type="EMBL" id="CAA9373765.1"/>
    </source>
</evidence>
<feature type="non-terminal residue" evidence="2">
    <location>
        <position position="1"/>
    </location>
</feature>
<feature type="compositionally biased region" description="Basic residues" evidence="1">
    <location>
        <begin position="103"/>
        <end position="118"/>
    </location>
</feature>
<gene>
    <name evidence="2" type="ORF">AVDCRST_MAG21-892</name>
</gene>
<feature type="compositionally biased region" description="Basic and acidic residues" evidence="1">
    <location>
        <begin position="1"/>
        <end position="10"/>
    </location>
</feature>
<organism evidence="2">
    <name type="scientific">uncultured Nocardioidaceae bacterium</name>
    <dbReference type="NCBI Taxonomy" id="253824"/>
    <lineage>
        <taxon>Bacteria</taxon>
        <taxon>Bacillati</taxon>
        <taxon>Actinomycetota</taxon>
        <taxon>Actinomycetes</taxon>
        <taxon>Propionibacteriales</taxon>
        <taxon>Nocardioidaceae</taxon>
        <taxon>environmental samples</taxon>
    </lineage>
</organism>
<protein>
    <submittedName>
        <fullName evidence="2">Uncharacterized protein</fullName>
    </submittedName>
</protein>
<feature type="region of interest" description="Disordered" evidence="1">
    <location>
        <begin position="72"/>
        <end position="131"/>
    </location>
</feature>
<dbReference type="AlphaFoldDB" id="A0A6J4N096"/>
<proteinExistence type="predicted"/>
<sequence length="162" mass="16593">ERHERRHDRLGGVAQGACQPRAHRDAQRAAGGAAGCAGAVRLPADGALLLWVLRGLGLPASGLLRDLGGLGAGLGTSHRAGGPAPSALSTARQGEPAAAREPVRHRRRRSAGHCHHRRGDPGPGLHLRPDDCPGDRRHPGCSAGVVVARASAAAAFAYQPGL</sequence>
<feature type="region of interest" description="Disordered" evidence="1">
    <location>
        <begin position="1"/>
        <end position="21"/>
    </location>
</feature>
<evidence type="ECO:0000256" key="1">
    <source>
        <dbReference type="SAM" id="MobiDB-lite"/>
    </source>
</evidence>
<dbReference type="EMBL" id="CADCUL010000096">
    <property type="protein sequence ID" value="CAA9373765.1"/>
    <property type="molecule type" value="Genomic_DNA"/>
</dbReference>
<name>A0A6J4N096_9ACTN</name>
<accession>A0A6J4N096</accession>
<reference evidence="2" key="1">
    <citation type="submission" date="2020-02" db="EMBL/GenBank/DDBJ databases">
        <authorList>
            <person name="Meier V. D."/>
        </authorList>
    </citation>
    <scope>NUCLEOTIDE SEQUENCE</scope>
    <source>
        <strain evidence="2">AVDCRST_MAG21</strain>
    </source>
</reference>
<feature type="non-terminal residue" evidence="2">
    <location>
        <position position="162"/>
    </location>
</feature>